<evidence type="ECO:0000313" key="2">
    <source>
        <dbReference type="EMBL" id="MDM9631002.1"/>
    </source>
</evidence>
<dbReference type="Proteomes" id="UP001174839">
    <property type="component" value="Unassembled WGS sequence"/>
</dbReference>
<dbReference type="EMBL" id="JAUDUY010000002">
    <property type="protein sequence ID" value="MDM9631002.1"/>
    <property type="molecule type" value="Genomic_DNA"/>
</dbReference>
<protein>
    <submittedName>
        <fullName evidence="2">HdeD family acid-resistance protein</fullName>
    </submittedName>
</protein>
<keyword evidence="1" id="KW-1133">Transmembrane helix</keyword>
<dbReference type="InterPro" id="IPR005325">
    <property type="entry name" value="DUF308_memb"/>
</dbReference>
<proteinExistence type="predicted"/>
<keyword evidence="1" id="KW-0472">Membrane</keyword>
<feature type="transmembrane region" description="Helical" evidence="1">
    <location>
        <begin position="97"/>
        <end position="119"/>
    </location>
</feature>
<feature type="transmembrane region" description="Helical" evidence="1">
    <location>
        <begin position="12"/>
        <end position="33"/>
    </location>
</feature>
<dbReference type="RefSeq" id="WP_289724362.1">
    <property type="nucleotide sequence ID" value="NZ_JAUDUY010000002.1"/>
</dbReference>
<dbReference type="PANTHER" id="PTHR34989:SF1">
    <property type="entry name" value="PROTEIN HDED"/>
    <property type="match status" value="1"/>
</dbReference>
<name>A0ABT7WDK4_9FLAO</name>
<keyword evidence="3" id="KW-1185">Reference proteome</keyword>
<accession>A0ABT7WDK4</accession>
<reference evidence="2" key="1">
    <citation type="submission" date="2023-06" db="EMBL/GenBank/DDBJ databases">
        <title>Robiginitalea aurantiacus sp. nov. and Algoriphagus sediminis sp. nov., isolated from coastal sediment.</title>
        <authorList>
            <person name="Zhou Z.Y."/>
            <person name="An J."/>
            <person name="Jia Y.W."/>
            <person name="Du Z.J."/>
        </authorList>
    </citation>
    <scope>NUCLEOTIDE SEQUENCE</scope>
    <source>
        <strain evidence="2">M39</strain>
    </source>
</reference>
<evidence type="ECO:0000313" key="3">
    <source>
        <dbReference type="Proteomes" id="UP001174839"/>
    </source>
</evidence>
<dbReference type="PANTHER" id="PTHR34989">
    <property type="entry name" value="PROTEIN HDED"/>
    <property type="match status" value="1"/>
</dbReference>
<feature type="transmembrane region" description="Helical" evidence="1">
    <location>
        <begin position="72"/>
        <end position="91"/>
    </location>
</feature>
<feature type="transmembrane region" description="Helical" evidence="1">
    <location>
        <begin position="39"/>
        <end position="60"/>
    </location>
</feature>
<dbReference type="InterPro" id="IPR052712">
    <property type="entry name" value="Acid_resist_chaperone_HdeD"/>
</dbReference>
<sequence length="211" mass="23463">MQTIKTVRNSVKNWYILLIVGLIFLAGGIYSFVSPESSFLALAFFFGWSFVVSGAIEIVFSISNRDELENWGWTLIFGIMTLLVGMLLISRPGITEIILAFSLGFLVLFRSIGAISFALDLKNYADNSGWGTLLLFGILGVLFSFMLLWNPAFAGMTIVFWIGLALVSAGIFSIYLSLKLRKLKGMGTKISSELKERFNSVQEEIKKELGK</sequence>
<comment type="caution">
    <text evidence="2">The sequence shown here is derived from an EMBL/GenBank/DDBJ whole genome shotgun (WGS) entry which is preliminary data.</text>
</comment>
<keyword evidence="1" id="KW-0812">Transmembrane</keyword>
<evidence type="ECO:0000256" key="1">
    <source>
        <dbReference type="SAM" id="Phobius"/>
    </source>
</evidence>
<feature type="transmembrane region" description="Helical" evidence="1">
    <location>
        <begin position="131"/>
        <end position="152"/>
    </location>
</feature>
<feature type="transmembrane region" description="Helical" evidence="1">
    <location>
        <begin position="158"/>
        <end position="178"/>
    </location>
</feature>
<dbReference type="Pfam" id="PF03729">
    <property type="entry name" value="DUF308"/>
    <property type="match status" value="2"/>
</dbReference>
<gene>
    <name evidence="2" type="ORF">QU605_05955</name>
</gene>
<organism evidence="2 3">
    <name type="scientific">Robiginitalea aurantiaca</name>
    <dbReference type="NCBI Taxonomy" id="3056915"/>
    <lineage>
        <taxon>Bacteria</taxon>
        <taxon>Pseudomonadati</taxon>
        <taxon>Bacteroidota</taxon>
        <taxon>Flavobacteriia</taxon>
        <taxon>Flavobacteriales</taxon>
        <taxon>Flavobacteriaceae</taxon>
        <taxon>Robiginitalea</taxon>
    </lineage>
</organism>